<dbReference type="AlphaFoldDB" id="A0A7R9FYI4"/>
<sequence length="386" mass="41830">MLAKSGWELDYCGMDFLRGADLVRVSVLFIQATGVDVLVRACVSHPTERGLGEPCSVLRTSGGGGEDAGCHGNETSRHTSTFLLSGIVTALASTGCNDTSVTPHTRSRVADVTRVRCDPTALMVSSRILYFFQAAQRIYTMRTPRDGVKRRGKDPFYSGTLTRVGQHRSRRFQLIVVRCPARSSCLRSRPASSLDVVVFSGASDSTEELVNLGMNSNVLEHTAPRNSTSQREVFPGESFYAEPRLRFVSEEAKWRGLGCGGVEEDVTSLDSTNVTSNPRPFEGRRQKLAKLANALVVLSSTAEDGDIKVRISVGGTKKHAARLGLPERRVVTCSSVERHKAVALRSMQRCGEARVALEACGAGIDLHRCLDASNSVDPVFTPILDG</sequence>
<accession>A0A7R9FYI4</accession>
<gene>
    <name evidence="1" type="ORF">TSIB3V08_LOCUS3291</name>
</gene>
<organism evidence="1">
    <name type="scientific">Timema shepardi</name>
    <name type="common">Walking stick</name>
    <dbReference type="NCBI Taxonomy" id="629360"/>
    <lineage>
        <taxon>Eukaryota</taxon>
        <taxon>Metazoa</taxon>
        <taxon>Ecdysozoa</taxon>
        <taxon>Arthropoda</taxon>
        <taxon>Hexapoda</taxon>
        <taxon>Insecta</taxon>
        <taxon>Pterygota</taxon>
        <taxon>Neoptera</taxon>
        <taxon>Polyneoptera</taxon>
        <taxon>Phasmatodea</taxon>
        <taxon>Timematodea</taxon>
        <taxon>Timematoidea</taxon>
        <taxon>Timematidae</taxon>
        <taxon>Timema</taxon>
    </lineage>
</organism>
<name>A0A7R9FYI4_TIMSH</name>
<protein>
    <submittedName>
        <fullName evidence="1">Uncharacterized protein</fullName>
    </submittedName>
</protein>
<reference evidence="1" key="1">
    <citation type="submission" date="2020-11" db="EMBL/GenBank/DDBJ databases">
        <authorList>
            <person name="Tran Van P."/>
        </authorList>
    </citation>
    <scope>NUCLEOTIDE SEQUENCE</scope>
</reference>
<evidence type="ECO:0000313" key="1">
    <source>
        <dbReference type="EMBL" id="CAD7259075.1"/>
    </source>
</evidence>
<proteinExistence type="predicted"/>
<dbReference type="EMBL" id="OC001088">
    <property type="protein sequence ID" value="CAD7259075.1"/>
    <property type="molecule type" value="Genomic_DNA"/>
</dbReference>